<evidence type="ECO:0000313" key="9">
    <source>
        <dbReference type="EMBL" id="MBD2188434.1"/>
    </source>
</evidence>
<keyword evidence="2 7" id="KW-0813">Transport</keyword>
<feature type="transmembrane region" description="Helical" evidence="7">
    <location>
        <begin position="260"/>
        <end position="282"/>
    </location>
</feature>
<comment type="subcellular location">
    <subcellularLocation>
        <location evidence="1 7">Cell membrane</location>
        <topology evidence="1 7">Multi-pass membrane protein</topology>
    </subcellularLocation>
</comment>
<feature type="transmembrane region" description="Helical" evidence="7">
    <location>
        <begin position="139"/>
        <end position="156"/>
    </location>
</feature>
<dbReference type="EMBL" id="JACJQB010000016">
    <property type="protein sequence ID" value="MBD2188434.1"/>
    <property type="molecule type" value="Genomic_DNA"/>
</dbReference>
<feature type="transmembrane region" description="Helical" evidence="7">
    <location>
        <begin position="162"/>
        <end position="180"/>
    </location>
</feature>
<name>A0ABR7ZXC5_9CYAN</name>
<dbReference type="InterPro" id="IPR000515">
    <property type="entry name" value="MetI-like"/>
</dbReference>
<dbReference type="SUPFAM" id="SSF161098">
    <property type="entry name" value="MetI-like"/>
    <property type="match status" value="1"/>
</dbReference>
<evidence type="ECO:0000256" key="3">
    <source>
        <dbReference type="ARBA" id="ARBA00022475"/>
    </source>
</evidence>
<evidence type="ECO:0000313" key="10">
    <source>
        <dbReference type="Proteomes" id="UP000642094"/>
    </source>
</evidence>
<keyword evidence="5 7" id="KW-1133">Transmembrane helix</keyword>
<evidence type="ECO:0000256" key="6">
    <source>
        <dbReference type="ARBA" id="ARBA00023136"/>
    </source>
</evidence>
<evidence type="ECO:0000256" key="7">
    <source>
        <dbReference type="RuleBase" id="RU363032"/>
    </source>
</evidence>
<comment type="similarity">
    <text evidence="7">Belongs to the binding-protein-dependent transport system permease family.</text>
</comment>
<keyword evidence="3" id="KW-1003">Cell membrane</keyword>
<comment type="caution">
    <text evidence="9">The sequence shown here is derived from an EMBL/GenBank/DDBJ whole genome shotgun (WGS) entry which is preliminary data.</text>
</comment>
<feature type="transmembrane region" description="Helical" evidence="7">
    <location>
        <begin position="106"/>
        <end position="127"/>
    </location>
</feature>
<evidence type="ECO:0000256" key="1">
    <source>
        <dbReference type="ARBA" id="ARBA00004651"/>
    </source>
</evidence>
<evidence type="ECO:0000259" key="8">
    <source>
        <dbReference type="PROSITE" id="PS50928"/>
    </source>
</evidence>
<feature type="transmembrane region" description="Helical" evidence="7">
    <location>
        <begin position="49"/>
        <end position="71"/>
    </location>
</feature>
<sequence>MSNIPSERSLPIEFWNSFSLSIKSLFGRSSDVVKEPFSARKRNQLFRRILSIILFFGIWQILCMVKFNFWINFSFLPSPIEVSEATVKFFSTNAMIHIQSSVIRVLAGYFFATILGVGLGILIGWFQKLEDLVFLPLELLRPIPAVAWIPLAILMFPDAESGMIYITFIGAFFPILISTIKGVEGVDMLLLRVGQCLGAGQWYVFKDIVVPGAMPSIASGLVIGMGNCWFCLVTAEILAGRYGIGYITWESYVTSNYPPIVMGMLMIGLMGSLSSCLVERLIHLLMPWRVTKKKTA</sequence>
<gene>
    <name evidence="9" type="ORF">H6F41_09780</name>
</gene>
<feature type="transmembrane region" description="Helical" evidence="7">
    <location>
        <begin position="217"/>
        <end position="239"/>
    </location>
</feature>
<reference evidence="9 10" key="1">
    <citation type="journal article" date="2020" name="ISME J.">
        <title>Comparative genomics reveals insights into cyanobacterial evolution and habitat adaptation.</title>
        <authorList>
            <person name="Chen M.Y."/>
            <person name="Teng W.K."/>
            <person name="Zhao L."/>
            <person name="Hu C.X."/>
            <person name="Zhou Y.K."/>
            <person name="Han B.P."/>
            <person name="Song L.R."/>
            <person name="Shu W.S."/>
        </authorList>
    </citation>
    <scope>NUCLEOTIDE SEQUENCE [LARGE SCALE GENOMIC DNA]</scope>
    <source>
        <strain evidence="9 10">FACHB-723</strain>
    </source>
</reference>
<feature type="domain" description="ABC transmembrane type-1" evidence="8">
    <location>
        <begin position="98"/>
        <end position="278"/>
    </location>
</feature>
<keyword evidence="4 7" id="KW-0812">Transmembrane</keyword>
<dbReference type="CDD" id="cd06261">
    <property type="entry name" value="TM_PBP2"/>
    <property type="match status" value="1"/>
</dbReference>
<keyword evidence="6 7" id="KW-0472">Membrane</keyword>
<accession>A0ABR7ZXC5</accession>
<keyword evidence="10" id="KW-1185">Reference proteome</keyword>
<dbReference type="Pfam" id="PF00528">
    <property type="entry name" value="BPD_transp_1"/>
    <property type="match status" value="1"/>
</dbReference>
<dbReference type="Proteomes" id="UP000642094">
    <property type="component" value="Unassembled WGS sequence"/>
</dbReference>
<dbReference type="PANTHER" id="PTHR30151:SF0">
    <property type="entry name" value="ABC TRANSPORTER PERMEASE PROTEIN MJ0413-RELATED"/>
    <property type="match status" value="1"/>
</dbReference>
<dbReference type="PANTHER" id="PTHR30151">
    <property type="entry name" value="ALKANE SULFONATE ABC TRANSPORTER-RELATED, MEMBRANE SUBUNIT"/>
    <property type="match status" value="1"/>
</dbReference>
<proteinExistence type="inferred from homology"/>
<dbReference type="RefSeq" id="WP_190403288.1">
    <property type="nucleotide sequence ID" value="NZ_JACJQB010000016.1"/>
</dbReference>
<dbReference type="InterPro" id="IPR035906">
    <property type="entry name" value="MetI-like_sf"/>
</dbReference>
<evidence type="ECO:0000256" key="2">
    <source>
        <dbReference type="ARBA" id="ARBA00022448"/>
    </source>
</evidence>
<dbReference type="Gene3D" id="1.10.3720.10">
    <property type="entry name" value="MetI-like"/>
    <property type="match status" value="1"/>
</dbReference>
<organism evidence="9 10">
    <name type="scientific">Pseudanabaena mucicola FACHB-723</name>
    <dbReference type="NCBI Taxonomy" id="2692860"/>
    <lineage>
        <taxon>Bacteria</taxon>
        <taxon>Bacillati</taxon>
        <taxon>Cyanobacteriota</taxon>
        <taxon>Cyanophyceae</taxon>
        <taxon>Pseudanabaenales</taxon>
        <taxon>Pseudanabaenaceae</taxon>
        <taxon>Pseudanabaena</taxon>
    </lineage>
</organism>
<dbReference type="PROSITE" id="PS50928">
    <property type="entry name" value="ABC_TM1"/>
    <property type="match status" value="1"/>
</dbReference>
<protein>
    <submittedName>
        <fullName evidence="9">ABC transporter permease</fullName>
    </submittedName>
</protein>
<evidence type="ECO:0000256" key="5">
    <source>
        <dbReference type="ARBA" id="ARBA00022989"/>
    </source>
</evidence>
<evidence type="ECO:0000256" key="4">
    <source>
        <dbReference type="ARBA" id="ARBA00022692"/>
    </source>
</evidence>